<dbReference type="Pfam" id="PF05235">
    <property type="entry name" value="CHAD"/>
    <property type="match status" value="1"/>
</dbReference>
<organism evidence="3 4">
    <name type="scientific">Streptomyces milbemycinicus</name>
    <dbReference type="NCBI Taxonomy" id="476552"/>
    <lineage>
        <taxon>Bacteria</taxon>
        <taxon>Bacillati</taxon>
        <taxon>Actinomycetota</taxon>
        <taxon>Actinomycetes</taxon>
        <taxon>Kitasatosporales</taxon>
        <taxon>Streptomycetaceae</taxon>
        <taxon>Streptomyces</taxon>
    </lineage>
</organism>
<accession>A0ABW8LKU1</accession>
<dbReference type="InterPro" id="IPR038186">
    <property type="entry name" value="CHAD_dom_sf"/>
</dbReference>
<dbReference type="SMART" id="SM00880">
    <property type="entry name" value="CHAD"/>
    <property type="match status" value="1"/>
</dbReference>
<evidence type="ECO:0000259" key="1">
    <source>
        <dbReference type="PROSITE" id="PS51707"/>
    </source>
</evidence>
<sequence>MADTVREIERKYEAPDDGRLPDVTGVAGVAEVVDKGVATLDATYYDTVDQRLAADSITLRRRTGGSDAGWHLKLPAGPDARDEIRTPLSETLPAELAALVRSRVRDQALIPLVRLVSERNVRHLVDADGALLAELSADHVTARRLTPEPGDPVEWTEVETELAPGGDPAFLDALESHLTEAGLRRSAAPSKLARALAETGVASKTDKAGKAGKKGEKAAEPTAGDVVLDYVRAQIAAIVSLDPAVRLDVPDSVHRMRVATRRLRSCFRSYRKVLDRAVTDPIGDELKWLAAELGIDRDREVLTARVEERLAELPDELRTGPVSERLSTWSRTSRRGSRERLIGVLDGERHLALLATLDALSATPPLRPAAARPAGEVILTAVLRDYERLAALVTTALAAPPGHDRDITMHDARKKAKRARYAAEAARPALGKPAKAFAGLMTDLQDLLGDHQDSCVARDALRELAEQAHTAGERDFTFGVMYGREEALAARREAELPALWAEVSREEHRAALRP</sequence>
<gene>
    <name evidence="3" type="ORF">ACI2L5_16575</name>
</gene>
<dbReference type="Proteomes" id="UP001620295">
    <property type="component" value="Unassembled WGS sequence"/>
</dbReference>
<feature type="domain" description="CHAD" evidence="2">
    <location>
        <begin position="220"/>
        <end position="505"/>
    </location>
</feature>
<evidence type="ECO:0000259" key="2">
    <source>
        <dbReference type="PROSITE" id="PS51708"/>
    </source>
</evidence>
<keyword evidence="4" id="KW-1185">Reference proteome</keyword>
<dbReference type="CDD" id="cd07374">
    <property type="entry name" value="CYTH-like_Pase"/>
    <property type="match status" value="1"/>
</dbReference>
<reference evidence="3 4" key="1">
    <citation type="submission" date="2024-11" db="EMBL/GenBank/DDBJ databases">
        <title>The Natural Products Discovery Center: Release of the First 8490 Sequenced Strains for Exploring Actinobacteria Biosynthetic Diversity.</title>
        <authorList>
            <person name="Kalkreuter E."/>
            <person name="Kautsar S.A."/>
            <person name="Yang D."/>
            <person name="Bader C.D."/>
            <person name="Teijaro C.N."/>
            <person name="Fluegel L."/>
            <person name="Davis C.M."/>
            <person name="Simpson J.R."/>
            <person name="Lauterbach L."/>
            <person name="Steele A.D."/>
            <person name="Gui C."/>
            <person name="Meng S."/>
            <person name="Li G."/>
            <person name="Viehrig K."/>
            <person name="Ye F."/>
            <person name="Su P."/>
            <person name="Kiefer A.F."/>
            <person name="Nichols A."/>
            <person name="Cepeda A.J."/>
            <person name="Yan W."/>
            <person name="Fan B."/>
            <person name="Jiang Y."/>
            <person name="Adhikari A."/>
            <person name="Zheng C.-J."/>
            <person name="Schuster L."/>
            <person name="Cowan T.M."/>
            <person name="Smanski M.J."/>
            <person name="Chevrette M.G."/>
            <person name="De Carvalho L.P.S."/>
            <person name="Shen B."/>
        </authorList>
    </citation>
    <scope>NUCLEOTIDE SEQUENCE [LARGE SCALE GENOMIC DNA]</scope>
    <source>
        <strain evidence="3 4">NPDC020863</strain>
    </source>
</reference>
<dbReference type="Gene3D" id="2.40.320.10">
    <property type="entry name" value="Hypothetical Protein Pfu-838710-001"/>
    <property type="match status" value="1"/>
</dbReference>
<dbReference type="InterPro" id="IPR033469">
    <property type="entry name" value="CYTH-like_dom_sf"/>
</dbReference>
<dbReference type="PROSITE" id="PS51708">
    <property type="entry name" value="CHAD"/>
    <property type="match status" value="1"/>
</dbReference>
<dbReference type="InterPro" id="IPR007899">
    <property type="entry name" value="CHAD_dom"/>
</dbReference>
<dbReference type="PROSITE" id="PS51707">
    <property type="entry name" value="CYTH"/>
    <property type="match status" value="1"/>
</dbReference>
<proteinExistence type="predicted"/>
<feature type="domain" description="CYTH" evidence="1">
    <location>
        <begin position="5"/>
        <end position="202"/>
    </location>
</feature>
<dbReference type="EMBL" id="JBJDQH010000005">
    <property type="protein sequence ID" value="MFK4266538.1"/>
    <property type="molecule type" value="Genomic_DNA"/>
</dbReference>
<dbReference type="Gene3D" id="1.40.20.10">
    <property type="entry name" value="CHAD domain"/>
    <property type="match status" value="1"/>
</dbReference>
<evidence type="ECO:0000313" key="4">
    <source>
        <dbReference type="Proteomes" id="UP001620295"/>
    </source>
</evidence>
<evidence type="ECO:0000313" key="3">
    <source>
        <dbReference type="EMBL" id="MFK4266538.1"/>
    </source>
</evidence>
<dbReference type="SMART" id="SM01118">
    <property type="entry name" value="CYTH"/>
    <property type="match status" value="1"/>
</dbReference>
<dbReference type="Pfam" id="PF01928">
    <property type="entry name" value="CYTH"/>
    <property type="match status" value="1"/>
</dbReference>
<comment type="caution">
    <text evidence="3">The sequence shown here is derived from an EMBL/GenBank/DDBJ whole genome shotgun (WGS) entry which is preliminary data.</text>
</comment>
<name>A0ABW8LKU1_9ACTN</name>
<dbReference type="InterPro" id="IPR023577">
    <property type="entry name" value="CYTH_domain"/>
</dbReference>
<protein>
    <submittedName>
        <fullName evidence="3">CHAD domain-containing protein</fullName>
    </submittedName>
</protein>
<dbReference type="PANTHER" id="PTHR39339">
    <property type="entry name" value="SLR1444 PROTEIN"/>
    <property type="match status" value="1"/>
</dbReference>
<dbReference type="PANTHER" id="PTHR39339:SF1">
    <property type="entry name" value="CHAD DOMAIN-CONTAINING PROTEIN"/>
    <property type="match status" value="1"/>
</dbReference>
<dbReference type="SUPFAM" id="SSF55154">
    <property type="entry name" value="CYTH-like phosphatases"/>
    <property type="match status" value="1"/>
</dbReference>
<dbReference type="RefSeq" id="WP_404746505.1">
    <property type="nucleotide sequence ID" value="NZ_JBJDQH010000005.1"/>
</dbReference>